<evidence type="ECO:0000256" key="6">
    <source>
        <dbReference type="SAM" id="SignalP"/>
    </source>
</evidence>
<evidence type="ECO:0000313" key="10">
    <source>
        <dbReference type="WBParaSite" id="BXY_1064000.1"/>
    </source>
</evidence>
<evidence type="ECO:0000313" key="9">
    <source>
        <dbReference type="Proteomes" id="UP000659654"/>
    </source>
</evidence>
<reference evidence="10" key="1">
    <citation type="submission" date="2016-11" db="UniProtKB">
        <authorList>
            <consortium name="WormBaseParasite"/>
        </authorList>
    </citation>
    <scope>IDENTIFICATION</scope>
</reference>
<name>A0A1I7SC89_BURXY</name>
<dbReference type="Proteomes" id="UP000582659">
    <property type="component" value="Unassembled WGS sequence"/>
</dbReference>
<dbReference type="EMBL" id="CAJFDI010000002">
    <property type="protein sequence ID" value="CAD5214267.1"/>
    <property type="molecule type" value="Genomic_DNA"/>
</dbReference>
<dbReference type="AlphaFoldDB" id="A0A1I7SC89"/>
<keyword evidence="9" id="KW-1185">Reference proteome</keyword>
<protein>
    <submittedName>
        <fullName evidence="7">(pine wood nematode) hypothetical protein</fullName>
    </submittedName>
</protein>
<dbReference type="Proteomes" id="UP000659654">
    <property type="component" value="Unassembled WGS sequence"/>
</dbReference>
<dbReference type="InterPro" id="IPR008758">
    <property type="entry name" value="Peptidase_S28"/>
</dbReference>
<dbReference type="PANTHER" id="PTHR11010">
    <property type="entry name" value="PROTEASE S28 PRO-X CARBOXYPEPTIDASE-RELATED"/>
    <property type="match status" value="1"/>
</dbReference>
<dbReference type="GO" id="GO:0070008">
    <property type="term" value="F:serine-type exopeptidase activity"/>
    <property type="evidence" value="ECO:0007669"/>
    <property type="project" value="InterPro"/>
</dbReference>
<evidence type="ECO:0000313" key="8">
    <source>
        <dbReference type="Proteomes" id="UP000095284"/>
    </source>
</evidence>
<evidence type="ECO:0000256" key="5">
    <source>
        <dbReference type="ARBA" id="ARBA00023180"/>
    </source>
</evidence>
<sequence>MNLKLFLLVLVVKVYGGDIPINDKFGHDEKGTFFIANVDNFDANSTRTFFHYYNQTHYGASELNILHILSESMNEVEGQDPNRHLPVEDYIRNLPKDPNPLYPRLSDDLHKEFDANIYEIEHRYYHQSYPVQYPVTKDDFKYMSTQQALEDYRHFILEMNKKLDTQAPKWLILGGSYAGMLTIWFRQRFPELSIGAISSAGPVNVVLNFTGYMQLAQHGYEKRNPECAKHLKAAFAELKSLLNDVKSERLFELYPNLTHYDLNNKRERHLFAYEIVMDAYGQIQIDVDGICKFFNVSTPNPLEELASRFIGLADPIEDKAWGSWMWQVCNELGLFYSPDFEGSYVSGIYDVKVVFQQLCSSHFGPEFTYEQIGANVRKTREYYEQDQPYNGTNIVVTNAEYDPFSVLGLTSALDESVSFITIRNGSHCFDFRRGSLSDVVAARHIYKENIRRWMKTEDAAKIKVNLILAFIIAFLLL</sequence>
<dbReference type="InterPro" id="IPR029058">
    <property type="entry name" value="AB_hydrolase_fold"/>
</dbReference>
<dbReference type="GO" id="GO:0006508">
    <property type="term" value="P:proteolysis"/>
    <property type="evidence" value="ECO:0007669"/>
    <property type="project" value="UniProtKB-KW"/>
</dbReference>
<evidence type="ECO:0000313" key="7">
    <source>
        <dbReference type="EMBL" id="CAD5214267.1"/>
    </source>
</evidence>
<organism evidence="8 10">
    <name type="scientific">Bursaphelenchus xylophilus</name>
    <name type="common">Pinewood nematode worm</name>
    <name type="synonym">Aphelenchoides xylophilus</name>
    <dbReference type="NCBI Taxonomy" id="6326"/>
    <lineage>
        <taxon>Eukaryota</taxon>
        <taxon>Metazoa</taxon>
        <taxon>Ecdysozoa</taxon>
        <taxon>Nematoda</taxon>
        <taxon>Chromadorea</taxon>
        <taxon>Rhabditida</taxon>
        <taxon>Tylenchina</taxon>
        <taxon>Tylenchomorpha</taxon>
        <taxon>Aphelenchoidea</taxon>
        <taxon>Aphelenchoididae</taxon>
        <taxon>Bursaphelenchus</taxon>
    </lineage>
</organism>
<keyword evidence="3 6" id="KW-0732">Signal</keyword>
<dbReference type="Proteomes" id="UP000095284">
    <property type="component" value="Unplaced"/>
</dbReference>
<feature type="chain" id="PRO_5036022139" evidence="6">
    <location>
        <begin position="17"/>
        <end position="477"/>
    </location>
</feature>
<dbReference type="eggNOG" id="KOG2182">
    <property type="taxonomic scope" value="Eukaryota"/>
</dbReference>
<comment type="similarity">
    <text evidence="1">Belongs to the peptidase S28 family.</text>
</comment>
<proteinExistence type="inferred from homology"/>
<dbReference type="EMBL" id="CAJFCV020000002">
    <property type="protein sequence ID" value="CAG9094546.1"/>
    <property type="molecule type" value="Genomic_DNA"/>
</dbReference>
<evidence type="ECO:0000256" key="1">
    <source>
        <dbReference type="ARBA" id="ARBA00011079"/>
    </source>
</evidence>
<dbReference type="WBParaSite" id="BXY_1064000.1">
    <property type="protein sequence ID" value="BXY_1064000.1"/>
    <property type="gene ID" value="BXY_1064000"/>
</dbReference>
<dbReference type="OrthoDB" id="5842864at2759"/>
<dbReference type="SUPFAM" id="SSF53474">
    <property type="entry name" value="alpha/beta-Hydrolases"/>
    <property type="match status" value="1"/>
</dbReference>
<dbReference type="Pfam" id="PF05577">
    <property type="entry name" value="Peptidase_S28"/>
    <property type="match status" value="2"/>
</dbReference>
<reference evidence="7" key="2">
    <citation type="submission" date="2020-09" db="EMBL/GenBank/DDBJ databases">
        <authorList>
            <person name="Kikuchi T."/>
        </authorList>
    </citation>
    <scope>NUCLEOTIDE SEQUENCE</scope>
    <source>
        <strain evidence="7">Ka4C1</strain>
    </source>
</reference>
<accession>A0A1I7SC89</accession>
<dbReference type="GO" id="GO:0008239">
    <property type="term" value="F:dipeptidyl-peptidase activity"/>
    <property type="evidence" value="ECO:0007669"/>
    <property type="project" value="TreeGrafter"/>
</dbReference>
<keyword evidence="2" id="KW-0645">Protease</keyword>
<evidence type="ECO:0000256" key="2">
    <source>
        <dbReference type="ARBA" id="ARBA00022670"/>
    </source>
</evidence>
<dbReference type="SMR" id="A0A1I7SC89"/>
<keyword evidence="5" id="KW-0325">Glycoprotein</keyword>
<feature type="signal peptide" evidence="6">
    <location>
        <begin position="1"/>
        <end position="16"/>
    </location>
</feature>
<dbReference type="PANTHER" id="PTHR11010:SF117">
    <property type="entry name" value="SERINE PROTEASE 16"/>
    <property type="match status" value="1"/>
</dbReference>
<dbReference type="Gene3D" id="3.40.50.1820">
    <property type="entry name" value="alpha/beta hydrolase"/>
    <property type="match status" value="2"/>
</dbReference>
<evidence type="ECO:0000256" key="3">
    <source>
        <dbReference type="ARBA" id="ARBA00022729"/>
    </source>
</evidence>
<keyword evidence="4" id="KW-0378">Hydrolase</keyword>
<evidence type="ECO:0000256" key="4">
    <source>
        <dbReference type="ARBA" id="ARBA00022801"/>
    </source>
</evidence>
<gene>
    <name evidence="7" type="ORF">BXYJ_LOCUS3444</name>
</gene>